<proteinExistence type="predicted"/>
<name>A0A670YR68_PSETE</name>
<dbReference type="GeneTree" id="ENSGT01000000219946"/>
<dbReference type="Proteomes" id="UP000472273">
    <property type="component" value="Unplaced"/>
</dbReference>
<evidence type="ECO:0000313" key="3">
    <source>
        <dbReference type="Proteomes" id="UP000472273"/>
    </source>
</evidence>
<sequence length="179" mass="19142">MSHGGTVVRMQHRRQILPTARSSFLTVSWLTQSNGSIFSIELPKKAQVNGKQCPACFALGRTCHEEVTDCTGDELYCAEGILHSGMGNYLLKPVVEILSGSENRQISPLTGPANPISSLPPVESQLIGWVFFGCPAQENGAGKQVSGVGVSEILQPSSPAMPTKPHPPSHAHRTSSKKL</sequence>
<dbReference type="AlphaFoldDB" id="A0A670YR68"/>
<evidence type="ECO:0000313" key="2">
    <source>
        <dbReference type="Ensembl" id="ENSPTXP00000014252.1"/>
    </source>
</evidence>
<reference evidence="2" key="1">
    <citation type="submission" date="2025-08" db="UniProtKB">
        <authorList>
            <consortium name="Ensembl"/>
        </authorList>
    </citation>
    <scope>IDENTIFICATION</scope>
</reference>
<keyword evidence="3" id="KW-1185">Reference proteome</keyword>
<evidence type="ECO:0008006" key="4">
    <source>
        <dbReference type="Google" id="ProtNLM"/>
    </source>
</evidence>
<dbReference type="Ensembl" id="ENSPTXT00000014702.1">
    <property type="protein sequence ID" value="ENSPTXP00000014252.1"/>
    <property type="gene ID" value="ENSPTXG00000009892.1"/>
</dbReference>
<organism evidence="2 3">
    <name type="scientific">Pseudonaja textilis</name>
    <name type="common">Eastern brown snake</name>
    <dbReference type="NCBI Taxonomy" id="8673"/>
    <lineage>
        <taxon>Eukaryota</taxon>
        <taxon>Metazoa</taxon>
        <taxon>Chordata</taxon>
        <taxon>Craniata</taxon>
        <taxon>Vertebrata</taxon>
        <taxon>Euteleostomi</taxon>
        <taxon>Lepidosauria</taxon>
        <taxon>Squamata</taxon>
        <taxon>Bifurcata</taxon>
        <taxon>Unidentata</taxon>
        <taxon>Episquamata</taxon>
        <taxon>Toxicofera</taxon>
        <taxon>Serpentes</taxon>
        <taxon>Colubroidea</taxon>
        <taxon>Elapidae</taxon>
        <taxon>Hydrophiinae</taxon>
        <taxon>Pseudonaja</taxon>
    </lineage>
</organism>
<feature type="compositionally biased region" description="Basic residues" evidence="1">
    <location>
        <begin position="167"/>
        <end position="179"/>
    </location>
</feature>
<accession>A0A670YR68</accession>
<protein>
    <recommendedName>
        <fullName evidence="4">UPAR/Ly6 domain-containing protein</fullName>
    </recommendedName>
</protein>
<feature type="region of interest" description="Disordered" evidence="1">
    <location>
        <begin position="153"/>
        <end position="179"/>
    </location>
</feature>
<reference evidence="2" key="2">
    <citation type="submission" date="2025-09" db="UniProtKB">
        <authorList>
            <consortium name="Ensembl"/>
        </authorList>
    </citation>
    <scope>IDENTIFICATION</scope>
</reference>
<evidence type="ECO:0000256" key="1">
    <source>
        <dbReference type="SAM" id="MobiDB-lite"/>
    </source>
</evidence>